<dbReference type="InterPro" id="IPR014784">
    <property type="entry name" value="Cu2_ascorb_mOase-like_C"/>
</dbReference>
<dbReference type="InterPro" id="IPR036939">
    <property type="entry name" value="Cu2_ascorb_mOase_N_sf"/>
</dbReference>
<dbReference type="PANTHER" id="PTHR43640:SF1">
    <property type="entry name" value="THIOREDOXIN-DEPENDENT PEROXIREDOXIN"/>
    <property type="match status" value="1"/>
</dbReference>
<dbReference type="InterPro" id="IPR013766">
    <property type="entry name" value="Thioredoxin_domain"/>
</dbReference>
<dbReference type="Proteomes" id="UP000280296">
    <property type="component" value="Unassembled WGS sequence"/>
</dbReference>
<dbReference type="PROSITE" id="PS51352">
    <property type="entry name" value="THIOREDOXIN_2"/>
    <property type="match status" value="1"/>
</dbReference>
<evidence type="ECO:0000256" key="1">
    <source>
        <dbReference type="ARBA" id="ARBA00023157"/>
    </source>
</evidence>
<dbReference type="Gene3D" id="2.60.120.310">
    <property type="entry name" value="Copper type II, ascorbate-dependent monooxygenase, N-terminal domain"/>
    <property type="match status" value="1"/>
</dbReference>
<reference evidence="4 5" key="1">
    <citation type="submission" date="2018-12" db="EMBL/GenBank/DDBJ databases">
        <authorList>
            <person name="Toschakov S.V."/>
        </authorList>
    </citation>
    <scope>NUCLEOTIDE SEQUENCE [LARGE SCALE GENOMIC DNA]</scope>
    <source>
        <strain evidence="4 5">GM2012</strain>
    </source>
</reference>
<dbReference type="InterPro" id="IPR036249">
    <property type="entry name" value="Thioredoxin-like_sf"/>
</dbReference>
<proteinExistence type="predicted"/>
<keyword evidence="1" id="KW-1015">Disulfide bond</keyword>
<sequence length="660" mass="72608">MTLRLLRWALSALAIAPILAPATLPTATADDEVLGRGIGDRVADFRLPDARTGEEVSLYQFRGKKAAVIVFTGIDCPIGDLYMPRLVRLADRFESEGVVFLAINSNRNQSAGEIAAQAEEFGLPFPVLKDEGNAVADQLLAERTCEVLVLDAKAVLRYRGAIDDQYGLGFAKDAPERHFLADAIEAVLAGRSPETTASSVVGCPIERDQARRSVTDLMDLDIDARVNRLIAAADRIRAPGPQLEAAWAEVAPDADALIDQVGPVTYAKEVAPILRARCESCHRPGEVGPFPLTNYEEVSRRTAGIQEVVDLRRMPPWHADPRFPEGRHFANDRSLTPTERAILLSWIEQGAPEGDPADLPPPASYPDGWTIGEPDLVIEMPAPYTVKAEGVERYQRFRVPLNFDRDVWVQAAEARPTDRSVVHHIIGYIIPPGGERGGRDRIHLCGYAPGDMPTVYPPGTAKRIPAGSELLFELHYTPVGKVKVDRSKIGLVLARHPVEREAVTIGIANGRFQIPPGAGPDARDEAANYPVRSRFVFPRDAELIAFMPHMHLRGKSFRYEATYADGTSEILLDVPAYDFNWQSYYYLAQPISFRAGERLDCLAHFDNSPNNPVNPDPSSPVSWGDQTWEEMMIGYIDVSFPLPPGDRPRLGPPDAVGEAE</sequence>
<dbReference type="InterPro" id="IPR008977">
    <property type="entry name" value="PHM/PNGase_F_dom_sf"/>
</dbReference>
<dbReference type="SUPFAM" id="SSF49742">
    <property type="entry name" value="PHM/PNGase F"/>
    <property type="match status" value="2"/>
</dbReference>
<evidence type="ECO:0000313" key="4">
    <source>
        <dbReference type="EMBL" id="RUL87416.1"/>
    </source>
</evidence>
<dbReference type="RefSeq" id="WP_126725632.1">
    <property type="nucleotide sequence ID" value="NZ_RYZH01000021.1"/>
</dbReference>
<feature type="domain" description="Thioredoxin" evidence="3">
    <location>
        <begin position="36"/>
        <end position="189"/>
    </location>
</feature>
<evidence type="ECO:0000259" key="3">
    <source>
        <dbReference type="PROSITE" id="PS51352"/>
    </source>
</evidence>
<organism evidence="4 5">
    <name type="scientific">Tautonia sociabilis</name>
    <dbReference type="NCBI Taxonomy" id="2080755"/>
    <lineage>
        <taxon>Bacteria</taxon>
        <taxon>Pseudomonadati</taxon>
        <taxon>Planctomycetota</taxon>
        <taxon>Planctomycetia</taxon>
        <taxon>Isosphaerales</taxon>
        <taxon>Isosphaeraceae</taxon>
        <taxon>Tautonia</taxon>
    </lineage>
</organism>
<dbReference type="SUPFAM" id="SSF52833">
    <property type="entry name" value="Thioredoxin-like"/>
    <property type="match status" value="1"/>
</dbReference>
<dbReference type="InterPro" id="IPR000866">
    <property type="entry name" value="AhpC/TSA"/>
</dbReference>
<comment type="caution">
    <text evidence="4">The sequence shown here is derived from an EMBL/GenBank/DDBJ whole genome shotgun (WGS) entry which is preliminary data.</text>
</comment>
<feature type="signal peptide" evidence="2">
    <location>
        <begin position="1"/>
        <end position="29"/>
    </location>
</feature>
<dbReference type="InterPro" id="IPR047262">
    <property type="entry name" value="PRX-like1"/>
</dbReference>
<dbReference type="GO" id="GO:0016209">
    <property type="term" value="F:antioxidant activity"/>
    <property type="evidence" value="ECO:0007669"/>
    <property type="project" value="InterPro"/>
</dbReference>
<dbReference type="Gene3D" id="3.40.30.10">
    <property type="entry name" value="Glutaredoxin"/>
    <property type="match status" value="1"/>
</dbReference>
<accession>A0A432MJW7</accession>
<evidence type="ECO:0000313" key="5">
    <source>
        <dbReference type="Proteomes" id="UP000280296"/>
    </source>
</evidence>
<dbReference type="AlphaFoldDB" id="A0A432MJW7"/>
<feature type="chain" id="PRO_5019139766" evidence="2">
    <location>
        <begin position="30"/>
        <end position="660"/>
    </location>
</feature>
<name>A0A432MJW7_9BACT</name>
<dbReference type="EMBL" id="RYZH01000021">
    <property type="protein sequence ID" value="RUL87416.1"/>
    <property type="molecule type" value="Genomic_DNA"/>
</dbReference>
<keyword evidence="2" id="KW-0732">Signal</keyword>
<reference evidence="4 5" key="2">
    <citation type="submission" date="2019-01" db="EMBL/GenBank/DDBJ databases">
        <title>Tautonia sociabilis, a novel thermotolerant planctomycete of Isosphaeraceae family, isolated from a 4000 m deep subterranean habitat.</title>
        <authorList>
            <person name="Kovaleva O.L."/>
            <person name="Elcheninov A.G."/>
            <person name="Van Heerden E."/>
            <person name="Toshchakov S.V."/>
            <person name="Novikov A."/>
            <person name="Bonch-Osmolovskaya E.A."/>
            <person name="Kublanov I.V."/>
        </authorList>
    </citation>
    <scope>NUCLEOTIDE SEQUENCE [LARGE SCALE GENOMIC DNA]</scope>
    <source>
        <strain evidence="4 5">GM2012</strain>
    </source>
</reference>
<gene>
    <name evidence="4" type="ORF">TsocGM_12095</name>
</gene>
<dbReference type="OrthoDB" id="9788721at2"/>
<protein>
    <submittedName>
        <fullName evidence="4">Redoxin domain-containing protein</fullName>
    </submittedName>
</protein>
<dbReference type="Gene3D" id="2.60.120.230">
    <property type="match status" value="1"/>
</dbReference>
<dbReference type="GO" id="GO:0005507">
    <property type="term" value="F:copper ion binding"/>
    <property type="evidence" value="ECO:0007669"/>
    <property type="project" value="InterPro"/>
</dbReference>
<dbReference type="PANTHER" id="PTHR43640">
    <property type="entry name" value="OS07G0260300 PROTEIN"/>
    <property type="match status" value="1"/>
</dbReference>
<dbReference type="GO" id="GO:0016715">
    <property type="term" value="F:oxidoreductase activity, acting on paired donors, with incorporation or reduction of molecular oxygen, reduced ascorbate as one donor, and incorporation of one atom of oxygen"/>
    <property type="evidence" value="ECO:0007669"/>
    <property type="project" value="InterPro"/>
</dbReference>
<evidence type="ECO:0000256" key="2">
    <source>
        <dbReference type="SAM" id="SignalP"/>
    </source>
</evidence>
<keyword evidence="5" id="KW-1185">Reference proteome</keyword>
<dbReference type="Pfam" id="PF00578">
    <property type="entry name" value="AhpC-TSA"/>
    <property type="match status" value="1"/>
</dbReference>